<dbReference type="Pfam" id="PF01022">
    <property type="entry name" value="HTH_5"/>
    <property type="match status" value="1"/>
</dbReference>
<evidence type="ECO:0000259" key="5">
    <source>
        <dbReference type="PROSITE" id="PS50987"/>
    </source>
</evidence>
<dbReference type="SMART" id="SM00418">
    <property type="entry name" value="HTH_ARSR"/>
    <property type="match status" value="1"/>
</dbReference>
<protein>
    <submittedName>
        <fullName evidence="7">Transcriptional regulator</fullName>
    </submittedName>
</protein>
<evidence type="ECO:0000313" key="8">
    <source>
        <dbReference type="Proteomes" id="UP000195326"/>
    </source>
</evidence>
<keyword evidence="2" id="KW-0238">DNA-binding</keyword>
<evidence type="ECO:0000256" key="2">
    <source>
        <dbReference type="ARBA" id="ARBA00023125"/>
    </source>
</evidence>
<evidence type="ECO:0000313" key="9">
    <source>
        <dbReference type="Proteomes" id="UP000195897"/>
    </source>
</evidence>
<dbReference type="PANTHER" id="PTHR43132:SF6">
    <property type="entry name" value="HTH-TYPE TRANSCRIPTIONAL REPRESSOR CZRA"/>
    <property type="match status" value="1"/>
</dbReference>
<dbReference type="PROSITE" id="PS50987">
    <property type="entry name" value="HTH_ARSR_2"/>
    <property type="match status" value="1"/>
</dbReference>
<keyword evidence="4" id="KW-0105">Cadmium resistance</keyword>
<dbReference type="InterPro" id="IPR018334">
    <property type="entry name" value="ArsR_HTH"/>
</dbReference>
<keyword evidence="1" id="KW-0805">Transcription regulation</keyword>
<dbReference type="PRINTS" id="PR00778">
    <property type="entry name" value="HTHARSR"/>
</dbReference>
<gene>
    <name evidence="7" type="ORF">B5F15_01055</name>
    <name evidence="6" type="ORF">B5F17_04475</name>
</gene>
<dbReference type="AlphaFoldDB" id="A0A1Y4LW36"/>
<name>A0A1Y4LW36_9FIRM</name>
<reference evidence="8 9" key="1">
    <citation type="submission" date="2017-04" db="EMBL/GenBank/DDBJ databases">
        <title>Function of individual gut microbiota members based on whole genome sequencing of pure cultures obtained from chicken caecum.</title>
        <authorList>
            <person name="Medvecky M."/>
            <person name="Cejkova D."/>
            <person name="Polansky O."/>
            <person name="Karasova D."/>
            <person name="Kubasova T."/>
            <person name="Cizek A."/>
            <person name="Rychlik I."/>
        </authorList>
    </citation>
    <scope>NUCLEOTIDE SEQUENCE [LARGE SCALE GENOMIC DNA]</scope>
    <source>
        <strain evidence="8">An179</strain>
        <strain evidence="9">An180</strain>
    </source>
</reference>
<organism evidence="7 8">
    <name type="scientific">Butyricicoccus pullicaecorum</name>
    <dbReference type="NCBI Taxonomy" id="501571"/>
    <lineage>
        <taxon>Bacteria</taxon>
        <taxon>Bacillati</taxon>
        <taxon>Bacillota</taxon>
        <taxon>Clostridia</taxon>
        <taxon>Eubacteriales</taxon>
        <taxon>Butyricicoccaceae</taxon>
        <taxon>Butyricicoccus</taxon>
    </lineage>
</organism>
<evidence type="ECO:0000256" key="4">
    <source>
        <dbReference type="ARBA" id="ARBA00043263"/>
    </source>
</evidence>
<dbReference type="CDD" id="cd00090">
    <property type="entry name" value="HTH_ARSR"/>
    <property type="match status" value="1"/>
</dbReference>
<evidence type="ECO:0000256" key="1">
    <source>
        <dbReference type="ARBA" id="ARBA00023015"/>
    </source>
</evidence>
<sequence>MVNEPLMCCEENCVHCEAVKQVGCRMPDEQTARLTSDFFKAFADKTRVRILSALAIHELCVCDIADLLGMTQSAISHQLSFLKQARLVVGRKEGKTVYYTLCDGHIRTILRQGIEHVQEETTGDV</sequence>
<evidence type="ECO:0000313" key="6">
    <source>
        <dbReference type="EMBL" id="OUP53844.1"/>
    </source>
</evidence>
<keyword evidence="3" id="KW-0804">Transcription</keyword>
<proteinExistence type="predicted"/>
<dbReference type="Gene3D" id="1.10.10.10">
    <property type="entry name" value="Winged helix-like DNA-binding domain superfamily/Winged helix DNA-binding domain"/>
    <property type="match status" value="1"/>
</dbReference>
<dbReference type="GO" id="GO:0046686">
    <property type="term" value="P:response to cadmium ion"/>
    <property type="evidence" value="ECO:0007669"/>
    <property type="project" value="UniProtKB-KW"/>
</dbReference>
<dbReference type="SUPFAM" id="SSF46785">
    <property type="entry name" value="Winged helix' DNA-binding domain"/>
    <property type="match status" value="1"/>
</dbReference>
<evidence type="ECO:0000256" key="3">
    <source>
        <dbReference type="ARBA" id="ARBA00023163"/>
    </source>
</evidence>
<dbReference type="NCBIfam" id="NF033788">
    <property type="entry name" value="HTH_metalloreg"/>
    <property type="match status" value="1"/>
</dbReference>
<accession>A0A1Y4LW36</accession>
<dbReference type="InterPro" id="IPR001845">
    <property type="entry name" value="HTH_ArsR_DNA-bd_dom"/>
</dbReference>
<evidence type="ECO:0000313" key="7">
    <source>
        <dbReference type="EMBL" id="OUP60834.1"/>
    </source>
</evidence>
<dbReference type="GO" id="GO:0003700">
    <property type="term" value="F:DNA-binding transcription factor activity"/>
    <property type="evidence" value="ECO:0007669"/>
    <property type="project" value="InterPro"/>
</dbReference>
<dbReference type="Proteomes" id="UP000195326">
    <property type="component" value="Unassembled WGS sequence"/>
</dbReference>
<dbReference type="STRING" id="501571.GCA_900143195_02071"/>
<feature type="domain" description="HTH arsR-type" evidence="5">
    <location>
        <begin position="27"/>
        <end position="121"/>
    </location>
</feature>
<dbReference type="InterPro" id="IPR036388">
    <property type="entry name" value="WH-like_DNA-bd_sf"/>
</dbReference>
<dbReference type="EMBL" id="NFKL01000001">
    <property type="protein sequence ID" value="OUP60834.1"/>
    <property type="molecule type" value="Genomic_DNA"/>
</dbReference>
<reference evidence="7" key="2">
    <citation type="journal article" date="2018" name="BMC Genomics">
        <title>Whole genome sequencing and function prediction of 133 gut anaerobes isolated from chicken caecum in pure cultures.</title>
        <authorList>
            <person name="Medvecky M."/>
            <person name="Cejkova D."/>
            <person name="Polansky O."/>
            <person name="Karasova D."/>
            <person name="Kubasova T."/>
            <person name="Cizek A."/>
            <person name="Rychlik I."/>
        </authorList>
    </citation>
    <scope>NUCLEOTIDE SEQUENCE</scope>
    <source>
        <strain evidence="7">An179</strain>
        <strain evidence="6">An180</strain>
    </source>
</reference>
<dbReference type="InterPro" id="IPR036390">
    <property type="entry name" value="WH_DNA-bd_sf"/>
</dbReference>
<dbReference type="PANTHER" id="PTHR43132">
    <property type="entry name" value="ARSENICAL RESISTANCE OPERON REPRESSOR ARSR-RELATED"/>
    <property type="match status" value="1"/>
</dbReference>
<dbReference type="RefSeq" id="WP_016146584.1">
    <property type="nucleotide sequence ID" value="NZ_CABKSA010000001.1"/>
</dbReference>
<dbReference type="InterPro" id="IPR051011">
    <property type="entry name" value="Metal_resp_trans_reg"/>
</dbReference>
<dbReference type="Proteomes" id="UP000195897">
    <property type="component" value="Unassembled WGS sequence"/>
</dbReference>
<comment type="caution">
    <text evidence="7">The sequence shown here is derived from an EMBL/GenBank/DDBJ whole genome shotgun (WGS) entry which is preliminary data.</text>
</comment>
<dbReference type="InterPro" id="IPR011991">
    <property type="entry name" value="ArsR-like_HTH"/>
</dbReference>
<dbReference type="EMBL" id="NFKK01000003">
    <property type="protein sequence ID" value="OUP53844.1"/>
    <property type="molecule type" value="Genomic_DNA"/>
</dbReference>
<dbReference type="GO" id="GO:0003677">
    <property type="term" value="F:DNA binding"/>
    <property type="evidence" value="ECO:0007669"/>
    <property type="project" value="UniProtKB-KW"/>
</dbReference>
<dbReference type="PROSITE" id="PS00846">
    <property type="entry name" value="HTH_ARSR_1"/>
    <property type="match status" value="1"/>
</dbReference>